<evidence type="ECO:0000256" key="1">
    <source>
        <dbReference type="ARBA" id="ARBA00022723"/>
    </source>
</evidence>
<comment type="caution">
    <text evidence="6">The sequence shown here is derived from an EMBL/GenBank/DDBJ whole genome shotgun (WGS) entry which is preliminary data.</text>
</comment>
<dbReference type="EMBL" id="FQZC01000002">
    <property type="protein sequence ID" value="SHJ07303.1"/>
    <property type="molecule type" value="Genomic_DNA"/>
</dbReference>
<proteinExistence type="inferred from homology"/>
<name>A0ABY1IEU5_9HYPH</name>
<keyword evidence="3" id="KW-0408">Iron</keyword>
<evidence type="ECO:0000256" key="2">
    <source>
        <dbReference type="ARBA" id="ARBA00022801"/>
    </source>
</evidence>
<evidence type="ECO:0000313" key="6">
    <source>
        <dbReference type="EMBL" id="SHJ07303.1"/>
    </source>
</evidence>
<evidence type="ECO:0000256" key="3">
    <source>
        <dbReference type="ARBA" id="ARBA00023004"/>
    </source>
</evidence>
<keyword evidence="7" id="KW-1185">Reference proteome</keyword>
<dbReference type="Proteomes" id="UP000184290">
    <property type="component" value="Unassembled WGS sequence"/>
</dbReference>
<dbReference type="Gene3D" id="3.60.21.10">
    <property type="match status" value="1"/>
</dbReference>
<dbReference type="PANTHER" id="PTHR42988:SF2">
    <property type="entry name" value="CYCLIC NUCLEOTIDE PHOSPHODIESTERASE CBUA0032-RELATED"/>
    <property type="match status" value="1"/>
</dbReference>
<keyword evidence="2" id="KW-0378">Hydrolase</keyword>
<dbReference type="CDD" id="cd07402">
    <property type="entry name" value="MPP_GpdQ"/>
    <property type="match status" value="1"/>
</dbReference>
<reference evidence="6 7" key="1">
    <citation type="submission" date="2016-11" db="EMBL/GenBank/DDBJ databases">
        <authorList>
            <person name="Varghese N."/>
            <person name="Submissions S."/>
        </authorList>
    </citation>
    <scope>NUCLEOTIDE SEQUENCE [LARGE SCALE GENOMIC DNA]</scope>
    <source>
        <strain evidence="6 7">DSM 21988</strain>
    </source>
</reference>
<gene>
    <name evidence="6" type="ORF">SAMN02745911_1589</name>
</gene>
<comment type="similarity">
    <text evidence="4">Belongs to the cyclic nucleotide phosphodiesterase class-III family.</text>
</comment>
<evidence type="ECO:0000313" key="7">
    <source>
        <dbReference type="Proteomes" id="UP000184290"/>
    </source>
</evidence>
<dbReference type="InterPro" id="IPR026575">
    <property type="entry name" value="GpdQ/CpdA-like"/>
</dbReference>
<protein>
    <submittedName>
        <fullName evidence="6">3',5'-cyclic AMP phosphodiesterase CpdA</fullName>
    </submittedName>
</protein>
<keyword evidence="1" id="KW-0479">Metal-binding</keyword>
<dbReference type="PANTHER" id="PTHR42988">
    <property type="entry name" value="PHOSPHOHYDROLASE"/>
    <property type="match status" value="1"/>
</dbReference>
<organism evidence="6 7">
    <name type="scientific">Aureimonas altamirensis DSM 21988</name>
    <dbReference type="NCBI Taxonomy" id="1121026"/>
    <lineage>
        <taxon>Bacteria</taxon>
        <taxon>Pseudomonadati</taxon>
        <taxon>Pseudomonadota</taxon>
        <taxon>Alphaproteobacteria</taxon>
        <taxon>Hyphomicrobiales</taxon>
        <taxon>Aurantimonadaceae</taxon>
        <taxon>Aureimonas</taxon>
    </lineage>
</organism>
<feature type="domain" description="Calcineurin-like phosphoesterase" evidence="5">
    <location>
        <begin position="12"/>
        <end position="207"/>
    </location>
</feature>
<evidence type="ECO:0000259" key="5">
    <source>
        <dbReference type="Pfam" id="PF00149"/>
    </source>
</evidence>
<dbReference type="Pfam" id="PF00149">
    <property type="entry name" value="Metallophos"/>
    <property type="match status" value="1"/>
</dbReference>
<dbReference type="InterPro" id="IPR050884">
    <property type="entry name" value="CNP_phosphodiesterase-III"/>
</dbReference>
<dbReference type="InterPro" id="IPR004843">
    <property type="entry name" value="Calcineurin-like_PHP"/>
</dbReference>
<sequence length="277" mass="30070">MPPRPIRKDDTLKIIQITDTHLVKPGRVVNGVDPELQLRRALDDVLVRHADADLLVITGDLCNDGEPEAYALLREILSDVPFPVRLMIGNHDRRPAFVDAFPDHPVDRHGYVQSSVDTVYGRLLFLDTHEAGTIGGIYGADRLAWLDDALAGADGHPVTVFVHHPPVHDGLAHFRHIGLHDDGALLARLAAHAGGVRHIVFGHIHVPLAGTTAGGIAFSSGQSCAHRFITDLDAPDPWWTGGNPCYRILMLDEHGFRAYGAEVGEARLAQAEICAGP</sequence>
<evidence type="ECO:0000256" key="4">
    <source>
        <dbReference type="ARBA" id="ARBA00025742"/>
    </source>
</evidence>
<dbReference type="InterPro" id="IPR029052">
    <property type="entry name" value="Metallo-depent_PP-like"/>
</dbReference>
<dbReference type="SUPFAM" id="SSF56300">
    <property type="entry name" value="Metallo-dependent phosphatases"/>
    <property type="match status" value="1"/>
</dbReference>
<accession>A0ABY1IEU5</accession>